<dbReference type="GO" id="GO:0042823">
    <property type="term" value="P:pyridoxal phosphate biosynthetic process"/>
    <property type="evidence" value="ECO:0007669"/>
    <property type="project" value="InterPro"/>
</dbReference>
<dbReference type="EMBL" id="PEIK01000014">
    <property type="protein sequence ID" value="PIH02948.1"/>
    <property type="molecule type" value="Genomic_DNA"/>
</dbReference>
<proteinExistence type="predicted"/>
<protein>
    <submittedName>
        <fullName evidence="1">Uncharacterized protein</fullName>
    </submittedName>
</protein>
<reference evidence="1 2" key="1">
    <citation type="submission" date="2017-10" db="EMBL/GenBank/DDBJ databases">
        <title>Reclassification of Eubacterium combesii and discrepancies in the nomenclature of botulinum neurotoxin producing clostridia. Request for an Opinion.</title>
        <authorList>
            <person name="Dobritsa A.P."/>
            <person name="Kutumbaka K.K."/>
            <person name="Samadpour M."/>
        </authorList>
    </citation>
    <scope>NUCLEOTIDE SEQUENCE [LARGE SCALE GENOMIC DNA]</scope>
    <source>
        <strain evidence="1 2">DSM 20696</strain>
    </source>
</reference>
<organism evidence="1 2">
    <name type="scientific">Clostridium combesii</name>
    <dbReference type="NCBI Taxonomy" id="39481"/>
    <lineage>
        <taxon>Bacteria</taxon>
        <taxon>Bacillati</taxon>
        <taxon>Bacillota</taxon>
        <taxon>Clostridia</taxon>
        <taxon>Eubacteriales</taxon>
        <taxon>Clostridiaceae</taxon>
        <taxon>Clostridium</taxon>
    </lineage>
</organism>
<gene>
    <name evidence="1" type="ORF">CS538_14985</name>
</gene>
<comment type="caution">
    <text evidence="1">The sequence shown here is derived from an EMBL/GenBank/DDBJ whole genome shotgun (WGS) entry which is preliminary data.</text>
</comment>
<keyword evidence="2" id="KW-1185">Reference proteome</keyword>
<sequence length="39" mass="4467">MIKVGVLNLQGSVVEHMKILEKINEAFLIFIIIGSMYFK</sequence>
<evidence type="ECO:0000313" key="1">
    <source>
        <dbReference type="EMBL" id="PIH02948.1"/>
    </source>
</evidence>
<name>A0A2G7HCX1_9CLOT</name>
<evidence type="ECO:0000313" key="2">
    <source>
        <dbReference type="Proteomes" id="UP000231322"/>
    </source>
</evidence>
<dbReference type="AlphaFoldDB" id="A0A2G7HCX1"/>
<dbReference type="InterPro" id="IPR002161">
    <property type="entry name" value="PdxT/SNO"/>
</dbReference>
<dbReference type="PROSITE" id="PS51130">
    <property type="entry name" value="PDXT_SNO_2"/>
    <property type="match status" value="1"/>
</dbReference>
<dbReference type="Proteomes" id="UP000231322">
    <property type="component" value="Unassembled WGS sequence"/>
</dbReference>
<dbReference type="GO" id="GO:0004359">
    <property type="term" value="F:glutaminase activity"/>
    <property type="evidence" value="ECO:0007669"/>
    <property type="project" value="InterPro"/>
</dbReference>
<accession>A0A2G7HCX1</accession>